<name>A0A0A7FUZ5_9CLOT</name>
<accession>A0A0A7FUZ5</accession>
<organism evidence="1 2">
    <name type="scientific">Clostridium baratii str. Sullivan</name>
    <dbReference type="NCBI Taxonomy" id="1415775"/>
    <lineage>
        <taxon>Bacteria</taxon>
        <taxon>Bacillati</taxon>
        <taxon>Bacillota</taxon>
        <taxon>Clostridia</taxon>
        <taxon>Eubacteriales</taxon>
        <taxon>Clostridiaceae</taxon>
        <taxon>Clostridium</taxon>
    </lineage>
</organism>
<dbReference type="HOGENOM" id="CLU_2449334_0_0_9"/>
<keyword evidence="2" id="KW-1185">Reference proteome</keyword>
<dbReference type="Proteomes" id="UP000030635">
    <property type="component" value="Chromosome"/>
</dbReference>
<evidence type="ECO:0000313" key="2">
    <source>
        <dbReference type="Proteomes" id="UP000030635"/>
    </source>
</evidence>
<dbReference type="AlphaFoldDB" id="A0A0A7FUZ5"/>
<dbReference type="KEGG" id="cbv:U729_442"/>
<dbReference type="EMBL" id="CP006905">
    <property type="protein sequence ID" value="AIY82750.1"/>
    <property type="molecule type" value="Genomic_DNA"/>
</dbReference>
<gene>
    <name evidence="1" type="ORF">U729_442</name>
</gene>
<evidence type="ECO:0000313" key="1">
    <source>
        <dbReference type="EMBL" id="AIY82750.1"/>
    </source>
</evidence>
<reference evidence="1 2" key="1">
    <citation type="journal article" date="2015" name="Infect. Genet. Evol.">
        <title>Genomic sequences of six botulinum neurotoxin-producing strains representing three clostridial species illustrate the mobility and diversity of botulinum neurotoxin genes.</title>
        <authorList>
            <person name="Smith T.J."/>
            <person name="Hill K.K."/>
            <person name="Xie G."/>
            <person name="Foley B.T."/>
            <person name="Williamson C.H."/>
            <person name="Foster J.T."/>
            <person name="Johnson S.L."/>
            <person name="Chertkov O."/>
            <person name="Teshima H."/>
            <person name="Gibbons H.S."/>
            <person name="Johnsky L.A."/>
            <person name="Karavis M.A."/>
            <person name="Smith L.A."/>
        </authorList>
    </citation>
    <scope>NUCLEOTIDE SEQUENCE [LARGE SCALE GENOMIC DNA]</scope>
    <source>
        <strain evidence="1">Sullivan</strain>
    </source>
</reference>
<sequence>MAKMHGIIYWKYIKFTIHIKEIRGKKMFKEILFGISSVKGPEFIKEFTTDNKQLEDLKQLSSKVKNNDKKKYIDKDIAILKYGIDGEKI</sequence>
<proteinExistence type="predicted"/>
<protein>
    <submittedName>
        <fullName evidence="1">Uncharacterized protein</fullName>
    </submittedName>
</protein>